<dbReference type="PANTHER" id="PTHR47985">
    <property type="entry name" value="OS07G0668900 PROTEIN"/>
    <property type="match status" value="1"/>
</dbReference>
<proteinExistence type="predicted"/>
<keyword evidence="3" id="KW-0472">Membrane</keyword>
<dbReference type="InterPro" id="IPR000719">
    <property type="entry name" value="Prot_kinase_dom"/>
</dbReference>
<dbReference type="SUPFAM" id="SSF56112">
    <property type="entry name" value="Protein kinase-like (PK-like)"/>
    <property type="match status" value="1"/>
</dbReference>
<dbReference type="GO" id="GO:0004674">
    <property type="term" value="F:protein serine/threonine kinase activity"/>
    <property type="evidence" value="ECO:0007669"/>
    <property type="project" value="UniProtKB-KW"/>
</dbReference>
<evidence type="ECO:0000313" key="5">
    <source>
        <dbReference type="EMBL" id="MCL7028983.1"/>
    </source>
</evidence>
<keyword evidence="2" id="KW-0418">Kinase</keyword>
<dbReference type="GO" id="GO:0005524">
    <property type="term" value="F:ATP binding"/>
    <property type="evidence" value="ECO:0007669"/>
    <property type="project" value="InterPro"/>
</dbReference>
<accession>A0AA41V924</accession>
<dbReference type="FunFam" id="1.10.510.10:FF:000095">
    <property type="entry name" value="protein STRUBBELIG-RECEPTOR FAMILY 8"/>
    <property type="match status" value="1"/>
</dbReference>
<keyword evidence="2" id="KW-0808">Transferase</keyword>
<protein>
    <recommendedName>
        <fullName evidence="4">Protein kinase domain-containing protein</fullName>
    </recommendedName>
</protein>
<dbReference type="EMBL" id="JAJJMA010085638">
    <property type="protein sequence ID" value="MCL7028983.1"/>
    <property type="molecule type" value="Genomic_DNA"/>
</dbReference>
<evidence type="ECO:0000256" key="2">
    <source>
        <dbReference type="ARBA" id="ARBA00022527"/>
    </source>
</evidence>
<sequence length="352" mass="40138">MARFRLFSCIRSTKEHSSYSQRRDDYDQAEFPFISDANVRVFEPTEPIVSTDTFAPSRVIGEGRLGRVYKGILQDGQEVAVKRFHAQADLWVEVRMLRRVDHSNLIKMIGYCDKGEDHIIVYDFMPLQSLNLHLQDLQPGKKPLDWKTRMKIAEGVAKALEYLHDQKDPPVIYGGLSRTCILLDESYNPKLSDFSCAKDGPVGDYTLMYMKMLETYGYVDPEICMTGHLTLKSDVYSFGVLLLELISGEKAFEYNIRGSGMHTITAWAQPLIDSKEFQEIVDPLIEGQYPYLGLVQALGLAKMCVQYEAHERPRMAEVMTTLSNLVSQTYEEVQGIQPKADPCCVVHKQLDR</sequence>
<dbReference type="Gene3D" id="1.10.510.10">
    <property type="entry name" value="Transferase(Phosphotransferase) domain 1"/>
    <property type="match status" value="1"/>
</dbReference>
<evidence type="ECO:0000256" key="1">
    <source>
        <dbReference type="ARBA" id="ARBA00004370"/>
    </source>
</evidence>
<comment type="subcellular location">
    <subcellularLocation>
        <location evidence="1">Membrane</location>
    </subcellularLocation>
</comment>
<dbReference type="InterPro" id="IPR001245">
    <property type="entry name" value="Ser-Thr/Tyr_kinase_cat_dom"/>
</dbReference>
<evidence type="ECO:0000259" key="4">
    <source>
        <dbReference type="PROSITE" id="PS50011"/>
    </source>
</evidence>
<evidence type="ECO:0000313" key="6">
    <source>
        <dbReference type="Proteomes" id="UP001177140"/>
    </source>
</evidence>
<gene>
    <name evidence="5" type="ORF">MKW94_016058</name>
</gene>
<keyword evidence="2" id="KW-0723">Serine/threonine-protein kinase</keyword>
<feature type="domain" description="Protein kinase" evidence="4">
    <location>
        <begin position="54"/>
        <end position="326"/>
    </location>
</feature>
<comment type="caution">
    <text evidence="5">The sequence shown here is derived from an EMBL/GenBank/DDBJ whole genome shotgun (WGS) entry which is preliminary data.</text>
</comment>
<dbReference type="Gene3D" id="3.30.200.20">
    <property type="entry name" value="Phosphorylase Kinase, domain 1"/>
    <property type="match status" value="1"/>
</dbReference>
<organism evidence="5 6">
    <name type="scientific">Papaver nudicaule</name>
    <name type="common">Iceland poppy</name>
    <dbReference type="NCBI Taxonomy" id="74823"/>
    <lineage>
        <taxon>Eukaryota</taxon>
        <taxon>Viridiplantae</taxon>
        <taxon>Streptophyta</taxon>
        <taxon>Embryophyta</taxon>
        <taxon>Tracheophyta</taxon>
        <taxon>Spermatophyta</taxon>
        <taxon>Magnoliopsida</taxon>
        <taxon>Ranunculales</taxon>
        <taxon>Papaveraceae</taxon>
        <taxon>Papaveroideae</taxon>
        <taxon>Papaver</taxon>
    </lineage>
</organism>
<dbReference type="GO" id="GO:0016020">
    <property type="term" value="C:membrane"/>
    <property type="evidence" value="ECO:0007669"/>
    <property type="project" value="UniProtKB-SubCell"/>
</dbReference>
<dbReference type="InterPro" id="IPR011009">
    <property type="entry name" value="Kinase-like_dom_sf"/>
</dbReference>
<name>A0AA41V924_PAPNU</name>
<dbReference type="PROSITE" id="PS50011">
    <property type="entry name" value="PROTEIN_KINASE_DOM"/>
    <property type="match status" value="1"/>
</dbReference>
<keyword evidence="6" id="KW-1185">Reference proteome</keyword>
<evidence type="ECO:0000256" key="3">
    <source>
        <dbReference type="ARBA" id="ARBA00023136"/>
    </source>
</evidence>
<reference evidence="5" key="1">
    <citation type="submission" date="2022-03" db="EMBL/GenBank/DDBJ databases">
        <title>A functionally conserved STORR gene fusion in Papaver species that diverged 16.8 million years ago.</title>
        <authorList>
            <person name="Catania T."/>
        </authorList>
    </citation>
    <scope>NUCLEOTIDE SEQUENCE</scope>
    <source>
        <strain evidence="5">S-191538</strain>
    </source>
</reference>
<dbReference type="AlphaFoldDB" id="A0AA41V924"/>
<dbReference type="PANTHER" id="PTHR47985:SF44">
    <property type="entry name" value="SERINE_THREONINE-PROTEIN KINASE PBS1"/>
    <property type="match status" value="1"/>
</dbReference>
<dbReference type="Proteomes" id="UP001177140">
    <property type="component" value="Unassembled WGS sequence"/>
</dbReference>
<dbReference type="Pfam" id="PF07714">
    <property type="entry name" value="PK_Tyr_Ser-Thr"/>
    <property type="match status" value="1"/>
</dbReference>